<comment type="caution">
    <text evidence="1">The sequence shown here is derived from an EMBL/GenBank/DDBJ whole genome shotgun (WGS) entry which is preliminary data.</text>
</comment>
<name>A0AAV8T0K6_9ROSI</name>
<reference evidence="1 2" key="1">
    <citation type="submission" date="2021-09" db="EMBL/GenBank/DDBJ databases">
        <title>Genomic insights and catalytic innovation underlie evolution of tropane alkaloids biosynthesis.</title>
        <authorList>
            <person name="Wang Y.-J."/>
            <person name="Tian T."/>
            <person name="Huang J.-P."/>
            <person name="Huang S.-X."/>
        </authorList>
    </citation>
    <scope>NUCLEOTIDE SEQUENCE [LARGE SCALE GENOMIC DNA]</scope>
    <source>
        <strain evidence="1">KIB-2018</strain>
        <tissue evidence="1">Leaf</tissue>
    </source>
</reference>
<dbReference type="Proteomes" id="UP001159364">
    <property type="component" value="Linkage Group LG07"/>
</dbReference>
<evidence type="ECO:0000313" key="2">
    <source>
        <dbReference type="Proteomes" id="UP001159364"/>
    </source>
</evidence>
<accession>A0AAV8T0K6</accession>
<gene>
    <name evidence="1" type="ORF">K2173_009916</name>
</gene>
<keyword evidence="2" id="KW-1185">Reference proteome</keyword>
<dbReference type="AlphaFoldDB" id="A0AAV8T0K6"/>
<organism evidence="1 2">
    <name type="scientific">Erythroxylum novogranatense</name>
    <dbReference type="NCBI Taxonomy" id="1862640"/>
    <lineage>
        <taxon>Eukaryota</taxon>
        <taxon>Viridiplantae</taxon>
        <taxon>Streptophyta</taxon>
        <taxon>Embryophyta</taxon>
        <taxon>Tracheophyta</taxon>
        <taxon>Spermatophyta</taxon>
        <taxon>Magnoliopsida</taxon>
        <taxon>eudicotyledons</taxon>
        <taxon>Gunneridae</taxon>
        <taxon>Pentapetalae</taxon>
        <taxon>rosids</taxon>
        <taxon>fabids</taxon>
        <taxon>Malpighiales</taxon>
        <taxon>Erythroxylaceae</taxon>
        <taxon>Erythroxylum</taxon>
    </lineage>
</organism>
<protein>
    <submittedName>
        <fullName evidence="1">Uncharacterized protein</fullName>
    </submittedName>
</protein>
<evidence type="ECO:0000313" key="1">
    <source>
        <dbReference type="EMBL" id="KAJ8759815.1"/>
    </source>
</evidence>
<sequence length="73" mass="7903">MAFPAKVRWGKKGLEKIEKDIARVEVVERVTKLANNPLLDHISDGSAETGKCTEANDTGLAEVVAVNYNNGYG</sequence>
<proteinExistence type="predicted"/>
<dbReference type="EMBL" id="JAIWQS010000007">
    <property type="protein sequence ID" value="KAJ8759815.1"/>
    <property type="molecule type" value="Genomic_DNA"/>
</dbReference>